<dbReference type="OrthoDB" id="4005299at2759"/>
<dbReference type="AlphaFoldDB" id="A0A8H3INK0"/>
<name>A0A8H3INK0_9LECA</name>
<keyword evidence="2" id="KW-0812">Transmembrane</keyword>
<feature type="transmembrane region" description="Helical" evidence="2">
    <location>
        <begin position="298"/>
        <end position="315"/>
    </location>
</feature>
<proteinExistence type="predicted"/>
<evidence type="ECO:0000313" key="4">
    <source>
        <dbReference type="EMBL" id="CAF9920244.1"/>
    </source>
</evidence>
<dbReference type="InterPro" id="IPR018827">
    <property type="entry name" value="YTP1_C"/>
</dbReference>
<feature type="transmembrane region" description="Helical" evidence="2">
    <location>
        <begin position="327"/>
        <end position="347"/>
    </location>
</feature>
<protein>
    <recommendedName>
        <fullName evidence="3">Protein YTP1-like C-terminal domain-containing protein</fullName>
    </recommendedName>
</protein>
<feature type="compositionally biased region" description="Polar residues" evidence="1">
    <location>
        <begin position="51"/>
        <end position="61"/>
    </location>
</feature>
<feature type="transmembrane region" description="Helical" evidence="2">
    <location>
        <begin position="121"/>
        <end position="144"/>
    </location>
</feature>
<dbReference type="Pfam" id="PF10355">
    <property type="entry name" value="Ytp1"/>
    <property type="match status" value="1"/>
</dbReference>
<dbReference type="Proteomes" id="UP000664521">
    <property type="component" value="Unassembled WGS sequence"/>
</dbReference>
<organism evidence="4 5">
    <name type="scientific">Heterodermia speciosa</name>
    <dbReference type="NCBI Taxonomy" id="116794"/>
    <lineage>
        <taxon>Eukaryota</taxon>
        <taxon>Fungi</taxon>
        <taxon>Dikarya</taxon>
        <taxon>Ascomycota</taxon>
        <taxon>Pezizomycotina</taxon>
        <taxon>Lecanoromycetes</taxon>
        <taxon>OSLEUM clade</taxon>
        <taxon>Lecanoromycetidae</taxon>
        <taxon>Caliciales</taxon>
        <taxon>Physciaceae</taxon>
        <taxon>Heterodermia</taxon>
    </lineage>
</organism>
<feature type="compositionally biased region" description="Polar residues" evidence="1">
    <location>
        <begin position="18"/>
        <end position="28"/>
    </location>
</feature>
<dbReference type="PANTHER" id="PTHR31685">
    <property type="entry name" value="INTEGRAL MEMBRANE PROTEIN (AFU_ORTHOLOGUE AFUA_6G12730)-RELATED"/>
    <property type="match status" value="1"/>
</dbReference>
<keyword evidence="2" id="KW-0472">Membrane</keyword>
<evidence type="ECO:0000313" key="5">
    <source>
        <dbReference type="Proteomes" id="UP000664521"/>
    </source>
</evidence>
<feature type="region of interest" description="Disordered" evidence="1">
    <location>
        <begin position="1"/>
        <end position="71"/>
    </location>
</feature>
<keyword evidence="2" id="KW-1133">Transmembrane helix</keyword>
<keyword evidence="5" id="KW-1185">Reference proteome</keyword>
<gene>
    <name evidence="4" type="ORF">HETSPECPRED_004207</name>
</gene>
<sequence>MVLMGSFGDRDEEKRTVTPISVGNMAQNNRRRGRDSPRYSQEFEQDDDPVSSRNNSISGTTDCEEDFSHRMQDHQDTEWDVDLMEKRSLLGNNAGTRVLSRIPLKLSQRTMHRAIKIVRDLVDYTILLLGFLAITTGVVVYGGIFRGRNVFNGLAHFIKGGIFLWYGFLTLGRWMGCFAEIGWAWNLKPPAGVVSSRKARVPSAEFVESFVIFLYGCTNVFLEHLAAWGGEWTAQDLEHVSISIMFFGGGLCGMLVESQRLRDLLNNTILTSPANRGKDASSQEWVTPKNYGTSMNPFPGLIILLLGLMMSSHHQASMVSTMVHKQWGTLFVGFALARAVTYILMYLSPPSSYLPSRPPSEIITSFCLISGGLIFMASNKDTVAAMEYYGLNAMFAFTVTMGFTAFLMAHIIIVLAIKGWAAKRKQRFCMTAQPSSA</sequence>
<comment type="caution">
    <text evidence="4">The sequence shown here is derived from an EMBL/GenBank/DDBJ whole genome shotgun (WGS) entry which is preliminary data.</text>
</comment>
<evidence type="ECO:0000259" key="3">
    <source>
        <dbReference type="Pfam" id="PF10355"/>
    </source>
</evidence>
<evidence type="ECO:0000256" key="1">
    <source>
        <dbReference type="SAM" id="MobiDB-lite"/>
    </source>
</evidence>
<feature type="domain" description="Protein YTP1-like C-terminal" evidence="3">
    <location>
        <begin position="130"/>
        <end position="419"/>
    </location>
</feature>
<dbReference type="PANTHER" id="PTHR31685:SF3">
    <property type="entry name" value="INTEGRAL MEMBRANE PROTEIN (AFU_ORTHOLOGUE AFUA_6G12730)"/>
    <property type="match status" value="1"/>
</dbReference>
<reference evidence="4" key="1">
    <citation type="submission" date="2021-03" db="EMBL/GenBank/DDBJ databases">
        <authorList>
            <person name="Tagirdzhanova G."/>
        </authorList>
    </citation>
    <scope>NUCLEOTIDE SEQUENCE</scope>
</reference>
<feature type="transmembrane region" description="Helical" evidence="2">
    <location>
        <begin position="389"/>
        <end position="417"/>
    </location>
</feature>
<evidence type="ECO:0000256" key="2">
    <source>
        <dbReference type="SAM" id="Phobius"/>
    </source>
</evidence>
<dbReference type="EMBL" id="CAJPDS010000025">
    <property type="protein sequence ID" value="CAF9920244.1"/>
    <property type="molecule type" value="Genomic_DNA"/>
</dbReference>
<accession>A0A8H3INK0</accession>